<proteinExistence type="predicted"/>
<dbReference type="Proteomes" id="UP001472677">
    <property type="component" value="Unassembled WGS sequence"/>
</dbReference>
<gene>
    <name evidence="1" type="ORF">V6N12_066153</name>
</gene>
<reference evidence="1 2" key="1">
    <citation type="journal article" date="2024" name="G3 (Bethesda)">
        <title>Genome assembly of Hibiscus sabdariffa L. provides insights into metabolisms of medicinal natural products.</title>
        <authorList>
            <person name="Kim T."/>
        </authorList>
    </citation>
    <scope>NUCLEOTIDE SEQUENCE [LARGE SCALE GENOMIC DNA]</scope>
    <source>
        <strain evidence="1">TK-2024</strain>
        <tissue evidence="1">Old leaves</tissue>
    </source>
</reference>
<evidence type="ECO:0000313" key="2">
    <source>
        <dbReference type="Proteomes" id="UP001472677"/>
    </source>
</evidence>
<name>A0ABR2B947_9ROSI</name>
<comment type="caution">
    <text evidence="1">The sequence shown here is derived from an EMBL/GenBank/DDBJ whole genome shotgun (WGS) entry which is preliminary data.</text>
</comment>
<accession>A0ABR2B947</accession>
<dbReference type="EMBL" id="JBBPBM010000152">
    <property type="protein sequence ID" value="KAK8503463.1"/>
    <property type="molecule type" value="Genomic_DNA"/>
</dbReference>
<sequence>MQQLSYGREMLPITQHLEPLLCQCFDCKPTTTCPDHHAHSHSTPRSNILSEFQVRPIWPQGGRDQINHPNCIMRVPLSHRVGKQVIPKLESRSTISLAKYCGSDKFNTIHPVLSI</sequence>
<protein>
    <submittedName>
        <fullName evidence="1">Uncharacterized protein</fullName>
    </submittedName>
</protein>
<organism evidence="1 2">
    <name type="scientific">Hibiscus sabdariffa</name>
    <name type="common">roselle</name>
    <dbReference type="NCBI Taxonomy" id="183260"/>
    <lineage>
        <taxon>Eukaryota</taxon>
        <taxon>Viridiplantae</taxon>
        <taxon>Streptophyta</taxon>
        <taxon>Embryophyta</taxon>
        <taxon>Tracheophyta</taxon>
        <taxon>Spermatophyta</taxon>
        <taxon>Magnoliopsida</taxon>
        <taxon>eudicotyledons</taxon>
        <taxon>Gunneridae</taxon>
        <taxon>Pentapetalae</taxon>
        <taxon>rosids</taxon>
        <taxon>malvids</taxon>
        <taxon>Malvales</taxon>
        <taxon>Malvaceae</taxon>
        <taxon>Malvoideae</taxon>
        <taxon>Hibiscus</taxon>
    </lineage>
</organism>
<evidence type="ECO:0000313" key="1">
    <source>
        <dbReference type="EMBL" id="KAK8503463.1"/>
    </source>
</evidence>
<keyword evidence="2" id="KW-1185">Reference proteome</keyword>